<sequence>MEFLSLNVENQSALPPKPSLLRQIIVVASIAVSVQFGWALQLSLQTPLRPSPWYPTGFRSLHLILQTNNWDAHAAPSRLL</sequence>
<dbReference type="Proteomes" id="UP000289738">
    <property type="component" value="Chromosome B03"/>
</dbReference>
<protein>
    <submittedName>
        <fullName evidence="1">Uncharacterized protein</fullName>
    </submittedName>
</protein>
<name>A0A445A7W8_ARAHY</name>
<proteinExistence type="predicted"/>
<evidence type="ECO:0000313" key="2">
    <source>
        <dbReference type="Proteomes" id="UP000289738"/>
    </source>
</evidence>
<comment type="caution">
    <text evidence="1">The sequence shown here is derived from an EMBL/GenBank/DDBJ whole genome shotgun (WGS) entry which is preliminary data.</text>
</comment>
<reference evidence="1 2" key="1">
    <citation type="submission" date="2019-01" db="EMBL/GenBank/DDBJ databases">
        <title>Sequencing of cultivated peanut Arachis hypogaea provides insights into genome evolution and oil improvement.</title>
        <authorList>
            <person name="Chen X."/>
        </authorList>
    </citation>
    <scope>NUCLEOTIDE SEQUENCE [LARGE SCALE GENOMIC DNA]</scope>
    <source>
        <strain evidence="2">cv. Fuhuasheng</strain>
        <tissue evidence="1">Leaves</tissue>
    </source>
</reference>
<keyword evidence="2" id="KW-1185">Reference proteome</keyword>
<gene>
    <name evidence="1" type="ORF">Ahy_B03g067702</name>
</gene>
<organism evidence="1 2">
    <name type="scientific">Arachis hypogaea</name>
    <name type="common">Peanut</name>
    <dbReference type="NCBI Taxonomy" id="3818"/>
    <lineage>
        <taxon>Eukaryota</taxon>
        <taxon>Viridiplantae</taxon>
        <taxon>Streptophyta</taxon>
        <taxon>Embryophyta</taxon>
        <taxon>Tracheophyta</taxon>
        <taxon>Spermatophyta</taxon>
        <taxon>Magnoliopsida</taxon>
        <taxon>eudicotyledons</taxon>
        <taxon>Gunneridae</taxon>
        <taxon>Pentapetalae</taxon>
        <taxon>rosids</taxon>
        <taxon>fabids</taxon>
        <taxon>Fabales</taxon>
        <taxon>Fabaceae</taxon>
        <taxon>Papilionoideae</taxon>
        <taxon>50 kb inversion clade</taxon>
        <taxon>dalbergioids sensu lato</taxon>
        <taxon>Dalbergieae</taxon>
        <taxon>Pterocarpus clade</taxon>
        <taxon>Arachis</taxon>
    </lineage>
</organism>
<dbReference type="EMBL" id="SDMP01000013">
    <property type="protein sequence ID" value="RYR22422.1"/>
    <property type="molecule type" value="Genomic_DNA"/>
</dbReference>
<evidence type="ECO:0000313" key="1">
    <source>
        <dbReference type="EMBL" id="RYR22422.1"/>
    </source>
</evidence>
<accession>A0A445A7W8</accession>
<dbReference type="AlphaFoldDB" id="A0A445A7W8"/>